<dbReference type="RefSeq" id="WP_053812401.1">
    <property type="nucleotide sequence ID" value="NZ_LIRS01000098.1"/>
</dbReference>
<feature type="chain" id="PRO_5043811555" evidence="7">
    <location>
        <begin position="22"/>
        <end position="418"/>
    </location>
</feature>
<evidence type="ECO:0000256" key="6">
    <source>
        <dbReference type="SAM" id="Phobius"/>
    </source>
</evidence>
<keyword evidence="4 6" id="KW-0472">Membrane</keyword>
<name>A0AAW3IWE6_VIBPH</name>
<evidence type="ECO:0000313" key="8">
    <source>
        <dbReference type="EMBL" id="KOY28445.1"/>
    </source>
</evidence>
<comment type="caution">
    <text evidence="8">The sequence shown here is derived from an EMBL/GenBank/DDBJ whole genome shotgun (WGS) entry which is preliminary data.</text>
</comment>
<proteinExistence type="predicted"/>
<protein>
    <submittedName>
        <fullName evidence="8">Conjugal transfer protein TrbL</fullName>
    </submittedName>
</protein>
<evidence type="ECO:0000313" key="9">
    <source>
        <dbReference type="Proteomes" id="UP000037697"/>
    </source>
</evidence>
<feature type="signal peptide" evidence="7">
    <location>
        <begin position="1"/>
        <end position="21"/>
    </location>
</feature>
<dbReference type="InterPro" id="IPR014150">
    <property type="entry name" value="Conjugal_tfr_TrbL"/>
</dbReference>
<evidence type="ECO:0000256" key="2">
    <source>
        <dbReference type="ARBA" id="ARBA00022692"/>
    </source>
</evidence>
<evidence type="ECO:0000256" key="5">
    <source>
        <dbReference type="SAM" id="MobiDB-lite"/>
    </source>
</evidence>
<keyword evidence="3 6" id="KW-1133">Transmembrane helix</keyword>
<gene>
    <name evidence="8" type="ORF">ACX05_18615</name>
</gene>
<accession>A0AAW3IWE6</accession>
<keyword evidence="2 6" id="KW-0812">Transmembrane</keyword>
<feature type="transmembrane region" description="Helical" evidence="6">
    <location>
        <begin position="79"/>
        <end position="98"/>
    </location>
</feature>
<feature type="transmembrane region" description="Helical" evidence="6">
    <location>
        <begin position="184"/>
        <end position="201"/>
    </location>
</feature>
<reference evidence="8 9" key="1">
    <citation type="submission" date="2015-07" db="EMBL/GenBank/DDBJ databases">
        <title>Foodborne Vibrio parahaemolyticus Isolates.</title>
        <authorList>
            <person name="Ronholm J."/>
            <person name="Petronella N."/>
            <person name="Kenwell R."/>
            <person name="Banerjee S."/>
        </authorList>
    </citation>
    <scope>NUCLEOTIDE SEQUENCE [LARGE SCALE GENOMIC DNA]</scope>
    <source>
        <strain evidence="8 9">HS-06-05</strain>
    </source>
</reference>
<sequence length="418" mass="43692">MMIFRLFTLSWLAIISTPANATIETNGVLDEVAVHFLTVSSSWASVITNHASWLFWLLGTISLVWTGGNLLLKQADIREFFAEFTRFIITFGFFLWLLRNGPKFAASIIDSLRIIGAQAAGLPRELTPSEPISIAFDLIPQSSEAYSYTSPFDNLAIFIITLLILVCMMVVAANVLLSLVSAWVLTYAGIFVLGFGGSKWTSDIAINYFRSVLSIALKLMTMTLMIGVAMSIMDSFYAELSANTSMKELLVIFVVSVVLMLLIHSVPNVVASLIPGSGSATSSGNVSASAMAGAAMATGGMAAGAAMGTLGGASALQAAFKAASSSEMLDSMTGSIGSDSSTTSEDPDTGDTPFAQASGMQMNSGSVIASAAKAGRIAAGTGTNLAKGVGDLASNRISQTAGGRLAETINTQSNQEDI</sequence>
<organism evidence="8 9">
    <name type="scientific">Vibrio parahaemolyticus</name>
    <dbReference type="NCBI Taxonomy" id="670"/>
    <lineage>
        <taxon>Bacteria</taxon>
        <taxon>Pseudomonadati</taxon>
        <taxon>Pseudomonadota</taxon>
        <taxon>Gammaproteobacteria</taxon>
        <taxon>Vibrionales</taxon>
        <taxon>Vibrionaceae</taxon>
        <taxon>Vibrio</taxon>
    </lineage>
</organism>
<feature type="compositionally biased region" description="Low complexity" evidence="5">
    <location>
        <begin position="331"/>
        <end position="344"/>
    </location>
</feature>
<dbReference type="Proteomes" id="UP000037697">
    <property type="component" value="Unassembled WGS sequence"/>
</dbReference>
<evidence type="ECO:0000256" key="4">
    <source>
        <dbReference type="ARBA" id="ARBA00023136"/>
    </source>
</evidence>
<dbReference type="AlphaFoldDB" id="A0AAW3IWE6"/>
<feature type="transmembrane region" description="Helical" evidence="6">
    <location>
        <begin position="294"/>
        <end position="316"/>
    </location>
</feature>
<evidence type="ECO:0000256" key="3">
    <source>
        <dbReference type="ARBA" id="ARBA00022989"/>
    </source>
</evidence>
<feature type="transmembrane region" description="Helical" evidence="6">
    <location>
        <begin position="213"/>
        <end position="237"/>
    </location>
</feature>
<keyword evidence="7" id="KW-0732">Signal</keyword>
<dbReference type="GO" id="GO:0016020">
    <property type="term" value="C:membrane"/>
    <property type="evidence" value="ECO:0007669"/>
    <property type="project" value="UniProtKB-SubCell"/>
</dbReference>
<dbReference type="NCBIfam" id="TIGR02783">
    <property type="entry name" value="TrbL_P"/>
    <property type="match status" value="1"/>
</dbReference>
<dbReference type="InterPro" id="IPR007688">
    <property type="entry name" value="Conjugal_tfr_TrbL/VirB6"/>
</dbReference>
<feature type="region of interest" description="Disordered" evidence="5">
    <location>
        <begin position="331"/>
        <end position="360"/>
    </location>
</feature>
<comment type="subcellular location">
    <subcellularLocation>
        <location evidence="1">Membrane</location>
        <topology evidence="1">Multi-pass membrane protein</topology>
    </subcellularLocation>
</comment>
<feature type="transmembrane region" description="Helical" evidence="6">
    <location>
        <begin position="155"/>
        <end position="177"/>
    </location>
</feature>
<evidence type="ECO:0000256" key="7">
    <source>
        <dbReference type="SAM" id="SignalP"/>
    </source>
</evidence>
<evidence type="ECO:0000256" key="1">
    <source>
        <dbReference type="ARBA" id="ARBA00004141"/>
    </source>
</evidence>
<dbReference type="Pfam" id="PF04610">
    <property type="entry name" value="TrbL"/>
    <property type="match status" value="1"/>
</dbReference>
<feature type="transmembrane region" description="Helical" evidence="6">
    <location>
        <begin position="249"/>
        <end position="274"/>
    </location>
</feature>
<dbReference type="EMBL" id="LIRS01000098">
    <property type="protein sequence ID" value="KOY28445.1"/>
    <property type="molecule type" value="Genomic_DNA"/>
</dbReference>
<feature type="transmembrane region" description="Helical" evidence="6">
    <location>
        <begin position="53"/>
        <end position="72"/>
    </location>
</feature>
<dbReference type="GO" id="GO:0030255">
    <property type="term" value="P:protein secretion by the type IV secretion system"/>
    <property type="evidence" value="ECO:0007669"/>
    <property type="project" value="InterPro"/>
</dbReference>